<feature type="non-terminal residue" evidence="2">
    <location>
        <position position="1"/>
    </location>
</feature>
<comment type="caution">
    <text evidence="2">The sequence shown here is derived from an EMBL/GenBank/DDBJ whole genome shotgun (WGS) entry which is preliminary data.</text>
</comment>
<evidence type="ECO:0000313" key="2">
    <source>
        <dbReference type="EMBL" id="MED6116903.1"/>
    </source>
</evidence>
<keyword evidence="3" id="KW-1185">Reference proteome</keyword>
<feature type="transmembrane region" description="Helical" evidence="1">
    <location>
        <begin position="12"/>
        <end position="35"/>
    </location>
</feature>
<reference evidence="2 3" key="1">
    <citation type="journal article" date="2023" name="Plants (Basel)">
        <title>Bridging the Gap: Combining Genomics and Transcriptomics Approaches to Understand Stylosanthes scabra, an Orphan Legume from the Brazilian Caatinga.</title>
        <authorList>
            <person name="Ferreira-Neto J.R.C."/>
            <person name="da Silva M.D."/>
            <person name="Binneck E."/>
            <person name="de Melo N.F."/>
            <person name="da Silva R.H."/>
            <person name="de Melo A.L.T.M."/>
            <person name="Pandolfi V."/>
            <person name="Bustamante F.O."/>
            <person name="Brasileiro-Vidal A.C."/>
            <person name="Benko-Iseppon A.M."/>
        </authorList>
    </citation>
    <scope>NUCLEOTIDE SEQUENCE [LARGE SCALE GENOMIC DNA]</scope>
    <source>
        <tissue evidence="2">Leaves</tissue>
    </source>
</reference>
<evidence type="ECO:0000313" key="3">
    <source>
        <dbReference type="Proteomes" id="UP001341840"/>
    </source>
</evidence>
<name>A0ABU6QYG3_9FABA</name>
<gene>
    <name evidence="2" type="ORF">PIB30_104671</name>
</gene>
<protein>
    <submittedName>
        <fullName evidence="2">Uncharacterized protein</fullName>
    </submittedName>
</protein>
<keyword evidence="1" id="KW-0812">Transmembrane</keyword>
<keyword evidence="1" id="KW-1133">Transmembrane helix</keyword>
<feature type="non-terminal residue" evidence="2">
    <location>
        <position position="75"/>
    </location>
</feature>
<evidence type="ECO:0000256" key="1">
    <source>
        <dbReference type="SAM" id="Phobius"/>
    </source>
</evidence>
<keyword evidence="1" id="KW-0472">Membrane</keyword>
<accession>A0ABU6QYG3</accession>
<sequence length="75" mass="8508">HEEHGCFGGVDWIYAVVVPAFAVVVPSFAAVIPVLRRWFQLIRCLKNTVLRDSTNASEEIQHEQVSLPLKYVVEE</sequence>
<organism evidence="2 3">
    <name type="scientific">Stylosanthes scabra</name>
    <dbReference type="NCBI Taxonomy" id="79078"/>
    <lineage>
        <taxon>Eukaryota</taxon>
        <taxon>Viridiplantae</taxon>
        <taxon>Streptophyta</taxon>
        <taxon>Embryophyta</taxon>
        <taxon>Tracheophyta</taxon>
        <taxon>Spermatophyta</taxon>
        <taxon>Magnoliopsida</taxon>
        <taxon>eudicotyledons</taxon>
        <taxon>Gunneridae</taxon>
        <taxon>Pentapetalae</taxon>
        <taxon>rosids</taxon>
        <taxon>fabids</taxon>
        <taxon>Fabales</taxon>
        <taxon>Fabaceae</taxon>
        <taxon>Papilionoideae</taxon>
        <taxon>50 kb inversion clade</taxon>
        <taxon>dalbergioids sensu lato</taxon>
        <taxon>Dalbergieae</taxon>
        <taxon>Pterocarpus clade</taxon>
        <taxon>Stylosanthes</taxon>
    </lineage>
</organism>
<dbReference type="Proteomes" id="UP001341840">
    <property type="component" value="Unassembled WGS sequence"/>
</dbReference>
<proteinExistence type="predicted"/>
<dbReference type="EMBL" id="JASCZI010003661">
    <property type="protein sequence ID" value="MED6116903.1"/>
    <property type="molecule type" value="Genomic_DNA"/>
</dbReference>